<dbReference type="Proteomes" id="UP001239462">
    <property type="component" value="Unassembled WGS sequence"/>
</dbReference>
<evidence type="ECO:0000313" key="3">
    <source>
        <dbReference type="Proteomes" id="UP001239462"/>
    </source>
</evidence>
<dbReference type="RefSeq" id="WP_289167089.1">
    <property type="nucleotide sequence ID" value="NZ_JASZZN010000030.1"/>
</dbReference>
<dbReference type="EMBL" id="JASZZN010000030">
    <property type="protein sequence ID" value="MDM4019048.1"/>
    <property type="molecule type" value="Genomic_DNA"/>
</dbReference>
<organism evidence="2 3">
    <name type="scientific">Roseiconus lacunae</name>
    <dbReference type="NCBI Taxonomy" id="2605694"/>
    <lineage>
        <taxon>Bacteria</taxon>
        <taxon>Pseudomonadati</taxon>
        <taxon>Planctomycetota</taxon>
        <taxon>Planctomycetia</taxon>
        <taxon>Pirellulales</taxon>
        <taxon>Pirellulaceae</taxon>
        <taxon>Roseiconus</taxon>
    </lineage>
</organism>
<evidence type="ECO:0000313" key="2">
    <source>
        <dbReference type="EMBL" id="MDM4019048.1"/>
    </source>
</evidence>
<accession>A0ABT7PRB9</accession>
<feature type="signal peptide" evidence="1">
    <location>
        <begin position="1"/>
        <end position="20"/>
    </location>
</feature>
<proteinExistence type="predicted"/>
<dbReference type="NCBIfam" id="TIGR02595">
    <property type="entry name" value="PEP_CTERM"/>
    <property type="match status" value="1"/>
</dbReference>
<reference evidence="2 3" key="1">
    <citation type="submission" date="2023-06" db="EMBL/GenBank/DDBJ databases">
        <title>Roseiconus lacunae JC819 isolated from Gulf of Mannar region, Tamil Nadu.</title>
        <authorList>
            <person name="Pk S."/>
            <person name="Ch S."/>
            <person name="Ch V.R."/>
        </authorList>
    </citation>
    <scope>NUCLEOTIDE SEQUENCE [LARGE SCALE GENOMIC DNA]</scope>
    <source>
        <strain evidence="2 3">JC819</strain>
    </source>
</reference>
<feature type="chain" id="PRO_5046627163" evidence="1">
    <location>
        <begin position="21"/>
        <end position="228"/>
    </location>
</feature>
<keyword evidence="1" id="KW-0732">Signal</keyword>
<name>A0ABT7PRB9_9BACT</name>
<keyword evidence="3" id="KW-1185">Reference proteome</keyword>
<protein>
    <submittedName>
        <fullName evidence="2">PEP-CTERM sorting domain-containing protein</fullName>
    </submittedName>
</protein>
<sequence length="228" mass="24323">MRSVFVATCFCLFGGSNTHAAIVTIQGIADPDTAYYERGSDAFFRMDLVDPPPRETQQRFHSIADPSVTFGSLAFDGFPNDERFRFGTLTYDDSSVIGGNGMAQITDVNLGITADPLNPSYINFGRWTDVVTTIDAFSGTISFIGGAVSSIDLTTTGSLFIPTTGVEATGGFNISGDRFDGNFVSTVGFGSPVEYDLQGTITAIPEPSSIALLGVLGCVSMMRSRRKQ</sequence>
<comment type="caution">
    <text evidence="2">The sequence shown here is derived from an EMBL/GenBank/DDBJ whole genome shotgun (WGS) entry which is preliminary data.</text>
</comment>
<dbReference type="InterPro" id="IPR013424">
    <property type="entry name" value="Ice-binding_C"/>
</dbReference>
<gene>
    <name evidence="2" type="ORF">QTN89_26580</name>
</gene>
<evidence type="ECO:0000256" key="1">
    <source>
        <dbReference type="SAM" id="SignalP"/>
    </source>
</evidence>